<evidence type="ECO:0000313" key="3">
    <source>
        <dbReference type="Proteomes" id="UP000655751"/>
    </source>
</evidence>
<dbReference type="GO" id="GO:0005524">
    <property type="term" value="F:ATP binding"/>
    <property type="evidence" value="ECO:0007669"/>
    <property type="project" value="InterPro"/>
</dbReference>
<dbReference type="SUPFAM" id="SSF52540">
    <property type="entry name" value="P-loop containing nucleoside triphosphate hydrolases"/>
    <property type="match status" value="1"/>
</dbReference>
<dbReference type="GO" id="GO:0016887">
    <property type="term" value="F:ATP hydrolysis activity"/>
    <property type="evidence" value="ECO:0007669"/>
    <property type="project" value="InterPro"/>
</dbReference>
<dbReference type="InterPro" id="IPR027417">
    <property type="entry name" value="P-loop_NTPase"/>
</dbReference>
<dbReference type="AlphaFoldDB" id="A0A931N613"/>
<organism evidence="2 3">
    <name type="scientific">Nocardia bovistercoris</name>
    <dbReference type="NCBI Taxonomy" id="2785916"/>
    <lineage>
        <taxon>Bacteria</taxon>
        <taxon>Bacillati</taxon>
        <taxon>Actinomycetota</taxon>
        <taxon>Actinomycetes</taxon>
        <taxon>Mycobacteriales</taxon>
        <taxon>Nocardiaceae</taxon>
        <taxon>Nocardia</taxon>
    </lineage>
</organism>
<evidence type="ECO:0000313" key="2">
    <source>
        <dbReference type="EMBL" id="MBH0780006.1"/>
    </source>
</evidence>
<gene>
    <name evidence="2" type="ORF">IT779_27415</name>
</gene>
<keyword evidence="3" id="KW-1185">Reference proteome</keyword>
<dbReference type="PIRSF" id="PIRSF029347">
    <property type="entry name" value="RecF"/>
    <property type="match status" value="1"/>
</dbReference>
<dbReference type="InterPro" id="IPR014555">
    <property type="entry name" value="RecF-like"/>
</dbReference>
<dbReference type="Pfam" id="PF13304">
    <property type="entry name" value="AAA_21"/>
    <property type="match status" value="1"/>
</dbReference>
<sequence length="433" mass="49376">MRITEVRFRGLKSLLDVTCTLDQLTVITGPNGAGKSNFVDAINLLSECFEFDLEIAVARAGGYANIAYRGKVSDTQPVTFFVALEIDSREILDIRHIGNRRDLTKPISTTFYITYEFTINAESADASDFSISSEHLRLRDKEAQLLRFDRAGDLLTFRRSKRMTNRGSNYGNLLYPLSDSAFLRFVKNRVSPTRLTLSVLQFGGGGLFELVSRQLSDARVFQLSPHQCRLPGVSTPNARLDRHGQNLPAVADYLRRQQPSSWELIEHAMRAIIPQLESIETTFTNDRQLALQFREQDLPRPWNSNEMSDGTIQMLALFIALFDQRLPMLVVEEPENALHPWILRHFLEMCREQSYKQIVLTTHSPILLDAMSPENIRLLWSTAGQSRMAHVSDLKPSIIEMWKSGDLRTFEIYDSGIIPEYLPGSFTPEDEER</sequence>
<dbReference type="EMBL" id="JADMLG010000013">
    <property type="protein sequence ID" value="MBH0780006.1"/>
    <property type="molecule type" value="Genomic_DNA"/>
</dbReference>
<name>A0A931N613_9NOCA</name>
<reference evidence="2" key="1">
    <citation type="submission" date="2020-11" db="EMBL/GenBank/DDBJ databases">
        <title>Nocardia NEAU-351.nov., a novel actinomycete isolated from the cow dung.</title>
        <authorList>
            <person name="Zhang X."/>
        </authorList>
    </citation>
    <scope>NUCLEOTIDE SEQUENCE</scope>
    <source>
        <strain evidence="2">NEAU-351</strain>
    </source>
</reference>
<dbReference type="InterPro" id="IPR003959">
    <property type="entry name" value="ATPase_AAA_core"/>
</dbReference>
<dbReference type="PANTHER" id="PTHR40396:SF1">
    <property type="entry name" value="ATPASE AAA-TYPE CORE DOMAIN-CONTAINING PROTEIN"/>
    <property type="match status" value="1"/>
</dbReference>
<evidence type="ECO:0000259" key="1">
    <source>
        <dbReference type="Pfam" id="PF13304"/>
    </source>
</evidence>
<protein>
    <submittedName>
        <fullName evidence="2">AAA family ATPase</fullName>
    </submittedName>
</protein>
<dbReference type="RefSeq" id="WP_196152318.1">
    <property type="nucleotide sequence ID" value="NZ_JADMLG010000013.1"/>
</dbReference>
<feature type="domain" description="ATPase AAA-type core" evidence="1">
    <location>
        <begin position="24"/>
        <end position="369"/>
    </location>
</feature>
<accession>A0A931N613</accession>
<dbReference type="PANTHER" id="PTHR40396">
    <property type="entry name" value="ATPASE-LIKE PROTEIN"/>
    <property type="match status" value="1"/>
</dbReference>
<dbReference type="Proteomes" id="UP000655751">
    <property type="component" value="Unassembled WGS sequence"/>
</dbReference>
<dbReference type="Gene3D" id="3.40.50.300">
    <property type="entry name" value="P-loop containing nucleotide triphosphate hydrolases"/>
    <property type="match status" value="2"/>
</dbReference>
<proteinExistence type="predicted"/>
<comment type="caution">
    <text evidence="2">The sequence shown here is derived from an EMBL/GenBank/DDBJ whole genome shotgun (WGS) entry which is preliminary data.</text>
</comment>